<dbReference type="GO" id="GO:0006888">
    <property type="term" value="P:endoplasmic reticulum to Golgi vesicle-mediated transport"/>
    <property type="evidence" value="ECO:0007669"/>
    <property type="project" value="TreeGrafter"/>
</dbReference>
<dbReference type="GO" id="GO:0005789">
    <property type="term" value="C:endoplasmic reticulum membrane"/>
    <property type="evidence" value="ECO:0007669"/>
    <property type="project" value="TreeGrafter"/>
</dbReference>
<dbReference type="AlphaFoldDB" id="A0A2V2WQW0"/>
<comment type="caution">
    <text evidence="2">The sequence shown here is derived from an EMBL/GenBank/DDBJ whole genome shotgun (WGS) entry which is preliminary data.</text>
</comment>
<accession>A0A2V2WQW0</accession>
<feature type="region of interest" description="Disordered" evidence="1">
    <location>
        <begin position="490"/>
        <end position="514"/>
    </location>
</feature>
<dbReference type="SMR" id="A0A2V2WQW0"/>
<dbReference type="FunFam" id="2.60.120.200:FF:000275">
    <property type="entry name" value="Putative unspecified product"/>
    <property type="match status" value="1"/>
</dbReference>
<sequence length="589" mass="67580">MHVSRQMSMRKRNSHHHFHVSGISSLFITSRLFFLLLLLLPVPYVVRGNTEHAWKGEALPEGVVRGPLLHEHAFSAPIVTDWWDEGVPHFMIGGSAVANEKFIRLTTNNLGDHGFAFNTAPCDHPSWEVRLRFSIRAPLPVVRARARQAEQEAVPYEGGEGMALWYLEQPLGDDHQHVPKYSKQLDPDAAQEEKLSRDPSRVADLLLNHNDELDEDEDDDDEEEEEEEKEEEMNEKAREKRRMARLLKQKEREELYRRVFKRGTSIDNSEYEPRIFGLKFSEFKGFGVLLDSVGHREGTDSHPHHHRSSNNKNNNNSSSGRGSAKNAPHDPRITLLFNLPAKERGGAKPAVNNFNPREPDFHKSPVRLQCQYDFRQLPTERAVRMSAQTTHKDEQEARESGGEALLHRTPEDPVELVVRYHRRRLSVIITREDVSRRRIVAVNPAEMVQKRPMKGGNTYRVEKMYVDTLCGEIDNVDLPLNYHFGVSASTGPRNKRHTERKGAGTANLPSSPGGNPLRAFIKDLYTVKQMDMHVDVHDVISFELRELGKDAKAMGYSKSIPIEHFDYEVDRRERQHFSRQLPVDPEPDE</sequence>
<gene>
    <name evidence="2" type="ORF">C3747_65g80</name>
</gene>
<feature type="compositionally biased region" description="Low complexity" evidence="1">
    <location>
        <begin position="310"/>
        <end position="326"/>
    </location>
</feature>
<organism evidence="2 3">
    <name type="scientific">Trypanosoma cruzi</name>
    <dbReference type="NCBI Taxonomy" id="5693"/>
    <lineage>
        <taxon>Eukaryota</taxon>
        <taxon>Discoba</taxon>
        <taxon>Euglenozoa</taxon>
        <taxon>Kinetoplastea</taxon>
        <taxon>Metakinetoplastina</taxon>
        <taxon>Trypanosomatida</taxon>
        <taxon>Trypanosomatidae</taxon>
        <taxon>Trypanosoma</taxon>
        <taxon>Schizotrypanum</taxon>
    </lineage>
</organism>
<evidence type="ECO:0000313" key="2">
    <source>
        <dbReference type="EMBL" id="PWV10837.1"/>
    </source>
</evidence>
<dbReference type="Proteomes" id="UP000246078">
    <property type="component" value="Unassembled WGS sequence"/>
</dbReference>
<dbReference type="SUPFAM" id="SSF49899">
    <property type="entry name" value="Concanavalin A-like lectins/glucanases"/>
    <property type="match status" value="1"/>
</dbReference>
<dbReference type="VEuPathDB" id="TriTrypDB:Tc_MARK_772"/>
<dbReference type="VEuPathDB" id="TriTrypDB:TcG_05231"/>
<dbReference type="VEuPathDB" id="TriTrypDB:ECC02_006155"/>
<feature type="compositionally biased region" description="Basic and acidic residues" evidence="1">
    <location>
        <begin position="390"/>
        <end position="408"/>
    </location>
</feature>
<evidence type="ECO:0000313" key="3">
    <source>
        <dbReference type="Proteomes" id="UP000246078"/>
    </source>
</evidence>
<feature type="region of interest" description="Disordered" evidence="1">
    <location>
        <begin position="388"/>
        <end position="408"/>
    </location>
</feature>
<dbReference type="Gene3D" id="2.60.120.200">
    <property type="match status" value="1"/>
</dbReference>
<dbReference type="VEuPathDB" id="TriTrypDB:TcCL_NonESM01998"/>
<dbReference type="GO" id="GO:0030134">
    <property type="term" value="C:COPII-coated ER to Golgi transport vesicle"/>
    <property type="evidence" value="ECO:0007669"/>
    <property type="project" value="TreeGrafter"/>
</dbReference>
<dbReference type="VEuPathDB" id="TriTrypDB:BCY84_17183"/>
<feature type="compositionally biased region" description="Acidic residues" evidence="1">
    <location>
        <begin position="212"/>
        <end position="233"/>
    </location>
</feature>
<dbReference type="PANTHER" id="PTHR12223:SF34">
    <property type="entry name" value="L-TYPE LECTIN-LIKE DOMAIN-CONTAINING PROTEIN"/>
    <property type="match status" value="1"/>
</dbReference>
<dbReference type="VEuPathDB" id="TriTrypDB:TcBrA4_0043680"/>
<dbReference type="GO" id="GO:0005537">
    <property type="term" value="F:D-mannose binding"/>
    <property type="evidence" value="ECO:0007669"/>
    <property type="project" value="TreeGrafter"/>
</dbReference>
<dbReference type="PANTHER" id="PTHR12223">
    <property type="entry name" value="VESICULAR MANNOSE-BINDING LECTIN"/>
    <property type="match status" value="1"/>
</dbReference>
<dbReference type="InterPro" id="IPR051136">
    <property type="entry name" value="Intracellular_Lectin-GPT"/>
</dbReference>
<feature type="region of interest" description="Disordered" evidence="1">
    <location>
        <begin position="294"/>
        <end position="363"/>
    </location>
</feature>
<evidence type="ECO:0008006" key="4">
    <source>
        <dbReference type="Google" id="ProtNLM"/>
    </source>
</evidence>
<feature type="compositionally biased region" description="Basic and acidic residues" evidence="1">
    <location>
        <begin position="176"/>
        <end position="201"/>
    </location>
</feature>
<dbReference type="VEuPathDB" id="TriTrypDB:TCDM_08786"/>
<dbReference type="InterPro" id="IPR013320">
    <property type="entry name" value="ConA-like_dom_sf"/>
</dbReference>
<dbReference type="VEuPathDB" id="TriTrypDB:TcCLB.508387.140"/>
<dbReference type="VEuPathDB" id="TriTrypDB:C4B63_56g101"/>
<feature type="region of interest" description="Disordered" evidence="1">
    <location>
        <begin position="176"/>
        <end position="241"/>
    </location>
</feature>
<dbReference type="OMA" id="VPHYMIG"/>
<dbReference type="GO" id="GO:0000139">
    <property type="term" value="C:Golgi membrane"/>
    <property type="evidence" value="ECO:0007669"/>
    <property type="project" value="TreeGrafter"/>
</dbReference>
<dbReference type="VEuPathDB" id="TriTrypDB:C3747_65g80"/>
<dbReference type="VEuPathDB" id="TriTrypDB:TCSYLVIO_001985"/>
<dbReference type="OrthoDB" id="270293at2759"/>
<protein>
    <recommendedName>
        <fullName evidence="4">L-type lectin-like domain-containing protein</fullName>
    </recommendedName>
</protein>
<evidence type="ECO:0000256" key="1">
    <source>
        <dbReference type="SAM" id="MobiDB-lite"/>
    </source>
</evidence>
<proteinExistence type="predicted"/>
<dbReference type="EMBL" id="PRFC01000065">
    <property type="protein sequence ID" value="PWV10837.1"/>
    <property type="molecule type" value="Genomic_DNA"/>
</dbReference>
<dbReference type="GO" id="GO:0005793">
    <property type="term" value="C:endoplasmic reticulum-Golgi intermediate compartment"/>
    <property type="evidence" value="ECO:0007669"/>
    <property type="project" value="TreeGrafter"/>
</dbReference>
<dbReference type="VEuPathDB" id="TriTrypDB:TcCLB.506789.160"/>
<name>A0A2V2WQW0_TRYCR</name>
<reference evidence="2 3" key="1">
    <citation type="journal article" date="2018" name="Microb. Genom.">
        <title>Expanding an expanded genome: long-read sequencing of Trypanosoma cruzi.</title>
        <authorList>
            <person name="Berna L."/>
            <person name="Rodriguez M."/>
            <person name="Chiribao M.L."/>
            <person name="Parodi-Talice A."/>
            <person name="Pita S."/>
            <person name="Rijo G."/>
            <person name="Alvarez-Valin F."/>
            <person name="Robello C."/>
        </authorList>
    </citation>
    <scope>NUCLEOTIDE SEQUENCE [LARGE SCALE GENOMIC DNA]</scope>
    <source>
        <strain evidence="2 3">TCC</strain>
    </source>
</reference>